<gene>
    <name evidence="18" type="ORF">CU098_004334</name>
</gene>
<dbReference type="GO" id="GO:0006228">
    <property type="term" value="P:UTP biosynthetic process"/>
    <property type="evidence" value="ECO:0007669"/>
    <property type="project" value="InterPro"/>
</dbReference>
<feature type="binding site" evidence="14">
    <location>
        <position position="91"/>
    </location>
    <ligand>
        <name>ATP</name>
        <dbReference type="ChEBI" id="CHEBI:30616"/>
    </ligand>
</feature>
<dbReference type="InterPro" id="IPR036850">
    <property type="entry name" value="NDK-like_dom_sf"/>
</dbReference>
<feature type="binding site" evidence="14">
    <location>
        <position position="149"/>
    </location>
    <ligand>
        <name>ATP</name>
        <dbReference type="ChEBI" id="CHEBI:30616"/>
    </ligand>
</feature>
<reference evidence="18 19" key="1">
    <citation type="journal article" date="2018" name="G3 (Bethesda)">
        <title>Phylogenetic and Phylogenomic Definition of Rhizopus Species.</title>
        <authorList>
            <person name="Gryganskyi A.P."/>
            <person name="Golan J."/>
            <person name="Dolatabadi S."/>
            <person name="Mondo S."/>
            <person name="Robb S."/>
            <person name="Idnurm A."/>
            <person name="Muszewska A."/>
            <person name="Steczkiewicz K."/>
            <person name="Masonjones S."/>
            <person name="Liao H.L."/>
            <person name="Gajdeczka M.T."/>
            <person name="Anike F."/>
            <person name="Vuek A."/>
            <person name="Anishchenko I.M."/>
            <person name="Voigt K."/>
            <person name="de Hoog G.S."/>
            <person name="Smith M.E."/>
            <person name="Heitman J."/>
            <person name="Vilgalys R."/>
            <person name="Stajich J.E."/>
        </authorList>
    </citation>
    <scope>NUCLEOTIDE SEQUENCE [LARGE SCALE GENOMIC DNA]</scope>
    <source>
        <strain evidence="18 19">LSU 92-RS-03</strain>
    </source>
</reference>
<dbReference type="OrthoDB" id="2162449at2759"/>
<dbReference type="InterPro" id="IPR001564">
    <property type="entry name" value="Nucleoside_diP_kinase"/>
</dbReference>
<dbReference type="Pfam" id="PF00334">
    <property type="entry name" value="NDK"/>
    <property type="match status" value="1"/>
</dbReference>
<evidence type="ECO:0000256" key="4">
    <source>
        <dbReference type="ARBA" id="ARBA00022490"/>
    </source>
</evidence>
<keyword evidence="6" id="KW-0479">Metal-binding</keyword>
<evidence type="ECO:0000256" key="5">
    <source>
        <dbReference type="ARBA" id="ARBA00022679"/>
    </source>
</evidence>
<feature type="compositionally biased region" description="Low complexity" evidence="16">
    <location>
        <begin position="645"/>
        <end position="667"/>
    </location>
</feature>
<dbReference type="GO" id="GO:0005524">
    <property type="term" value="F:ATP binding"/>
    <property type="evidence" value="ECO:0007669"/>
    <property type="project" value="UniProtKB-KW"/>
</dbReference>
<feature type="compositionally biased region" description="Polar residues" evidence="16">
    <location>
        <begin position="540"/>
        <end position="555"/>
    </location>
</feature>
<dbReference type="EMBL" id="PJQM01004124">
    <property type="protein sequence ID" value="RCH85621.1"/>
    <property type="molecule type" value="Genomic_DNA"/>
</dbReference>
<dbReference type="Proteomes" id="UP000253551">
    <property type="component" value="Unassembled WGS sequence"/>
</dbReference>
<keyword evidence="7" id="KW-0547">Nucleotide-binding</keyword>
<feature type="compositionally biased region" description="Low complexity" evidence="16">
    <location>
        <begin position="605"/>
        <end position="616"/>
    </location>
</feature>
<keyword evidence="9" id="KW-0378">Hydrolase</keyword>
<accession>A0A367J7B6</accession>
<evidence type="ECO:0000256" key="3">
    <source>
        <dbReference type="ARBA" id="ARBA00017632"/>
    </source>
</evidence>
<feature type="domain" description="Nucleoside diphosphate kinase-like" evidence="17">
    <location>
        <begin position="35"/>
        <end position="173"/>
    </location>
</feature>
<protein>
    <recommendedName>
        <fullName evidence="3">Nucleoside diphosphate kinase</fullName>
    </recommendedName>
</protein>
<dbReference type="FunFam" id="3.30.70.141:FF:000010">
    <property type="entry name" value="Nucleoside diphosphate kinase 7"/>
    <property type="match status" value="1"/>
</dbReference>
<dbReference type="AlphaFoldDB" id="A0A367J7B6"/>
<dbReference type="InterPro" id="IPR034907">
    <property type="entry name" value="NDK-like_dom"/>
</dbReference>
<feature type="region of interest" description="Disordered" evidence="16">
    <location>
        <begin position="315"/>
        <end position="667"/>
    </location>
</feature>
<feature type="binding site" evidence="14">
    <location>
        <position position="119"/>
    </location>
    <ligand>
        <name>ATP</name>
        <dbReference type="ChEBI" id="CHEBI:30616"/>
    </ligand>
</feature>
<dbReference type="STRING" id="4846.A0A367J7B6"/>
<evidence type="ECO:0000256" key="2">
    <source>
        <dbReference type="ARBA" id="ARBA00008142"/>
    </source>
</evidence>
<feature type="compositionally biased region" description="Basic and acidic residues" evidence="16">
    <location>
        <begin position="325"/>
        <end position="539"/>
    </location>
</feature>
<evidence type="ECO:0000256" key="8">
    <source>
        <dbReference type="ARBA" id="ARBA00022777"/>
    </source>
</evidence>
<keyword evidence="11" id="KW-0460">Magnesium</keyword>
<keyword evidence="4" id="KW-0963">Cytoplasm</keyword>
<evidence type="ECO:0000313" key="19">
    <source>
        <dbReference type="Proteomes" id="UP000253551"/>
    </source>
</evidence>
<keyword evidence="19" id="KW-1185">Reference proteome</keyword>
<proteinExistence type="inferred from homology"/>
<dbReference type="GO" id="GO:0006241">
    <property type="term" value="P:CTP biosynthetic process"/>
    <property type="evidence" value="ECO:0007669"/>
    <property type="project" value="InterPro"/>
</dbReference>
<keyword evidence="8" id="KW-0418">Kinase</keyword>
<organism evidence="18 19">
    <name type="scientific">Rhizopus stolonifer</name>
    <name type="common">Rhizopus nigricans</name>
    <dbReference type="NCBI Taxonomy" id="4846"/>
    <lineage>
        <taxon>Eukaryota</taxon>
        <taxon>Fungi</taxon>
        <taxon>Fungi incertae sedis</taxon>
        <taxon>Mucoromycota</taxon>
        <taxon>Mucoromycotina</taxon>
        <taxon>Mucoromycetes</taxon>
        <taxon>Mucorales</taxon>
        <taxon>Mucorineae</taxon>
        <taxon>Rhizopodaceae</taxon>
        <taxon>Rhizopus</taxon>
    </lineage>
</organism>
<evidence type="ECO:0000256" key="16">
    <source>
        <dbReference type="SAM" id="MobiDB-lite"/>
    </source>
</evidence>
<dbReference type="PANTHER" id="PTHR46161">
    <property type="entry name" value="NUCLEOSIDE DIPHOSPHATE KINASE"/>
    <property type="match status" value="1"/>
</dbReference>
<evidence type="ECO:0000256" key="12">
    <source>
        <dbReference type="ARBA" id="ARBA00023080"/>
    </source>
</evidence>
<evidence type="ECO:0000256" key="10">
    <source>
        <dbReference type="ARBA" id="ARBA00022840"/>
    </source>
</evidence>
<feature type="compositionally biased region" description="Basic and acidic residues" evidence="16">
    <location>
        <begin position="633"/>
        <end position="643"/>
    </location>
</feature>
<dbReference type="GO" id="GO:0005929">
    <property type="term" value="C:cilium"/>
    <property type="evidence" value="ECO:0007669"/>
    <property type="project" value="UniProtKB-SubCell"/>
</dbReference>
<feature type="non-terminal residue" evidence="18">
    <location>
        <position position="667"/>
    </location>
</feature>
<dbReference type="Gene3D" id="3.30.70.141">
    <property type="entry name" value="Nucleoside diphosphate kinase-like domain"/>
    <property type="match status" value="1"/>
</dbReference>
<dbReference type="PROSITE" id="PS51374">
    <property type="entry name" value="NDPK_LIKE"/>
    <property type="match status" value="1"/>
</dbReference>
<dbReference type="GO" id="GO:0046872">
    <property type="term" value="F:metal ion binding"/>
    <property type="evidence" value="ECO:0007669"/>
    <property type="project" value="UniProtKB-KW"/>
</dbReference>
<evidence type="ECO:0000313" key="18">
    <source>
        <dbReference type="EMBL" id="RCH85621.1"/>
    </source>
</evidence>
<name>A0A367J7B6_RHIST</name>
<sequence length="667" mass="75670">MSTTEMNMDLETKTLIGLMSEQEQTDKASTQNAIITRTLALIKPDAMQANHKNAIIEKIKEHGFMIVREREIHFSKEQAGLFYEEHEGKPFYDQLTDWMSSAPIYALVLEKQDAIQAWRDLMGPTDANKARESHPDSIRALFGTDGSHNATHGSDSITSAEREIDLIFHEAVNKQGDVTTTVPEVITKDTIDTLSAVLVEPSVSAVKSDVVPVDPRIAASDEDVLREDMSSDEAILNQERMTSVGTESVTEQDAPTISVDIVQATLLEEQPKEAEFVNIQLEDNKEQESAQKEEAQPDEKATIIQELREEQEIIIQPQQENSAQLDKEAATKEGEETAVEKHDNEQKSEEKLQEESVDDNKNDEKSIHDEQIYEHKEQEEFIEEEKHQEENKAKEKTVHEESKEELQTEPRTEEAFAHKELKQEASIHEELKEETHIDEEFKEEILIHQEPRKEEEKLTQKQELEEHKELQEEKEHKEDEQKTVQEEHVNEHKEEESHEKENQKQDEHKEIEDKESVQELHKDHKENSIQEESESKQDQHANQAKGESTISTPVDSLSSHSILSHSDKDQHSSSQNSSVTTDDVSTKEKKQKPVTATKKQLPKPRTTTTGTAGARSTTEKKVAAPVKKVPSTLKKEGDVDKKPSTTKPATKMAPKKTVASSATKKSV</sequence>
<dbReference type="InterPro" id="IPR023005">
    <property type="entry name" value="Nucleoside_diP_kinase_AS"/>
</dbReference>
<keyword evidence="10" id="KW-0067">ATP-binding</keyword>
<dbReference type="PRINTS" id="PR01243">
    <property type="entry name" value="NUCDPKINASE"/>
</dbReference>
<dbReference type="GO" id="GO:0016787">
    <property type="term" value="F:hydrolase activity"/>
    <property type="evidence" value="ECO:0007669"/>
    <property type="project" value="UniProtKB-KW"/>
</dbReference>
<dbReference type="GO" id="GO:0004550">
    <property type="term" value="F:nucleoside diphosphate kinase activity"/>
    <property type="evidence" value="ECO:0007669"/>
    <property type="project" value="InterPro"/>
</dbReference>
<feature type="compositionally biased region" description="Low complexity" evidence="16">
    <location>
        <begin position="572"/>
        <end position="583"/>
    </location>
</feature>
<evidence type="ECO:0000256" key="6">
    <source>
        <dbReference type="ARBA" id="ARBA00022723"/>
    </source>
</evidence>
<evidence type="ECO:0000256" key="1">
    <source>
        <dbReference type="ARBA" id="ARBA00004138"/>
    </source>
</evidence>
<evidence type="ECO:0000256" key="9">
    <source>
        <dbReference type="ARBA" id="ARBA00022801"/>
    </source>
</evidence>
<dbReference type="GO" id="GO:0006183">
    <property type="term" value="P:GTP biosynthetic process"/>
    <property type="evidence" value="ECO:0007669"/>
    <property type="project" value="InterPro"/>
</dbReference>
<feature type="binding site" evidence="14">
    <location>
        <position position="43"/>
    </location>
    <ligand>
        <name>ATP</name>
        <dbReference type="ChEBI" id="CHEBI:30616"/>
    </ligand>
</feature>
<evidence type="ECO:0000256" key="11">
    <source>
        <dbReference type="ARBA" id="ARBA00022842"/>
    </source>
</evidence>
<evidence type="ECO:0000256" key="14">
    <source>
        <dbReference type="PROSITE-ProRule" id="PRU00706"/>
    </source>
</evidence>
<dbReference type="PANTHER" id="PTHR46161:SF3">
    <property type="entry name" value="NUCLEOSIDE DIPHOSPHATE KINASE DDB_G0292928-RELATED"/>
    <property type="match status" value="1"/>
</dbReference>
<evidence type="ECO:0000256" key="13">
    <source>
        <dbReference type="ARBA" id="ARBA00023273"/>
    </source>
</evidence>
<comment type="similarity">
    <text evidence="2 14 15">Belongs to the NDK family.</text>
</comment>
<evidence type="ECO:0000256" key="7">
    <source>
        <dbReference type="ARBA" id="ARBA00022741"/>
    </source>
</evidence>
<dbReference type="PROSITE" id="PS00469">
    <property type="entry name" value="NDPK"/>
    <property type="match status" value="1"/>
</dbReference>
<comment type="caution">
    <text evidence="18">The sequence shown here is derived from an EMBL/GenBank/DDBJ whole genome shotgun (WGS) entry which is preliminary data.</text>
</comment>
<comment type="subcellular location">
    <subcellularLocation>
        <location evidence="1">Cell projection</location>
        <location evidence="1">Cilium</location>
    </subcellularLocation>
</comment>
<feature type="active site" description="Pros-phosphohistidine intermediate" evidence="14">
    <location>
        <position position="152"/>
    </location>
</feature>
<evidence type="ECO:0000259" key="17">
    <source>
        <dbReference type="SMART" id="SM00562"/>
    </source>
</evidence>
<dbReference type="SUPFAM" id="SSF54919">
    <property type="entry name" value="Nucleoside diphosphate kinase, NDK"/>
    <property type="match status" value="1"/>
</dbReference>
<feature type="binding site" evidence="14">
    <location>
        <position position="139"/>
    </location>
    <ligand>
        <name>ATP</name>
        <dbReference type="ChEBI" id="CHEBI:30616"/>
    </ligand>
</feature>
<keyword evidence="5" id="KW-0808">Transferase</keyword>
<feature type="binding site" evidence="14">
    <location>
        <position position="125"/>
    </location>
    <ligand>
        <name>ATP</name>
        <dbReference type="ChEBI" id="CHEBI:30616"/>
    </ligand>
</feature>
<dbReference type="SMART" id="SM00562">
    <property type="entry name" value="NDK"/>
    <property type="match status" value="1"/>
</dbReference>
<keyword evidence="13" id="KW-0966">Cell projection</keyword>
<keyword evidence="12" id="KW-0546">Nucleotide metabolism</keyword>
<evidence type="ECO:0000256" key="15">
    <source>
        <dbReference type="RuleBase" id="RU004011"/>
    </source>
</evidence>